<accession>A0A843XT87</accession>
<dbReference type="AlphaFoldDB" id="A0A843XT87"/>
<dbReference type="Proteomes" id="UP000652761">
    <property type="component" value="Unassembled WGS sequence"/>
</dbReference>
<evidence type="ECO:0000256" key="1">
    <source>
        <dbReference type="SAM" id="SignalP"/>
    </source>
</evidence>
<feature type="signal peptide" evidence="1">
    <location>
        <begin position="1"/>
        <end position="15"/>
    </location>
</feature>
<evidence type="ECO:0008006" key="4">
    <source>
        <dbReference type="Google" id="ProtNLM"/>
    </source>
</evidence>
<keyword evidence="3" id="KW-1185">Reference proteome</keyword>
<proteinExistence type="predicted"/>
<evidence type="ECO:0000313" key="2">
    <source>
        <dbReference type="EMBL" id="MQM22075.1"/>
    </source>
</evidence>
<feature type="chain" id="PRO_5032545743" description="Secreted protein" evidence="1">
    <location>
        <begin position="16"/>
        <end position="91"/>
    </location>
</feature>
<dbReference type="EMBL" id="NMUH01012101">
    <property type="protein sequence ID" value="MQM22075.1"/>
    <property type="molecule type" value="Genomic_DNA"/>
</dbReference>
<comment type="caution">
    <text evidence="2">The sequence shown here is derived from an EMBL/GenBank/DDBJ whole genome shotgun (WGS) entry which is preliminary data.</text>
</comment>
<name>A0A843XT87_COLES</name>
<protein>
    <recommendedName>
        <fullName evidence="4">Secreted protein</fullName>
    </recommendedName>
</protein>
<organism evidence="2 3">
    <name type="scientific">Colocasia esculenta</name>
    <name type="common">Wild taro</name>
    <name type="synonym">Arum esculentum</name>
    <dbReference type="NCBI Taxonomy" id="4460"/>
    <lineage>
        <taxon>Eukaryota</taxon>
        <taxon>Viridiplantae</taxon>
        <taxon>Streptophyta</taxon>
        <taxon>Embryophyta</taxon>
        <taxon>Tracheophyta</taxon>
        <taxon>Spermatophyta</taxon>
        <taxon>Magnoliopsida</taxon>
        <taxon>Liliopsida</taxon>
        <taxon>Araceae</taxon>
        <taxon>Aroideae</taxon>
        <taxon>Colocasieae</taxon>
        <taxon>Colocasia</taxon>
    </lineage>
</organism>
<reference evidence="2" key="1">
    <citation type="submission" date="2017-07" db="EMBL/GenBank/DDBJ databases">
        <title>Taro Niue Genome Assembly and Annotation.</title>
        <authorList>
            <person name="Atibalentja N."/>
            <person name="Keating K."/>
            <person name="Fields C.J."/>
        </authorList>
    </citation>
    <scope>NUCLEOTIDE SEQUENCE</scope>
    <source>
        <strain evidence="2">Niue_2</strain>
        <tissue evidence="2">Leaf</tissue>
    </source>
</reference>
<gene>
    <name evidence="2" type="ORF">Taro_055123</name>
</gene>
<keyword evidence="1" id="KW-0732">Signal</keyword>
<sequence length="91" mass="10502">MQWCVPLCFHRLVCGISCEASARSRETNSGQARYWFNGLGRGFLSQLVSEQVVMADRRDWGGGGDDPEESTQRMIERIWESLTDIRMRMDQ</sequence>
<evidence type="ECO:0000313" key="3">
    <source>
        <dbReference type="Proteomes" id="UP000652761"/>
    </source>
</evidence>